<evidence type="ECO:0008006" key="3">
    <source>
        <dbReference type="Google" id="ProtNLM"/>
    </source>
</evidence>
<gene>
    <name evidence="1" type="ORF">PS922_02224</name>
</gene>
<sequence length="57" mass="6416">MPHLVLLYSPDLENDVDVQGLCRTLANNMLAIATTTAKPYFQQEELACLLIQQRIAK</sequence>
<proteinExistence type="predicted"/>
<dbReference type="Proteomes" id="UP000325565">
    <property type="component" value="Unassembled WGS sequence"/>
</dbReference>
<name>A0A5E7SF79_PSEFL</name>
<organism evidence="1 2">
    <name type="scientific">Pseudomonas fluorescens</name>
    <dbReference type="NCBI Taxonomy" id="294"/>
    <lineage>
        <taxon>Bacteria</taxon>
        <taxon>Pseudomonadati</taxon>
        <taxon>Pseudomonadota</taxon>
        <taxon>Gammaproteobacteria</taxon>
        <taxon>Pseudomonadales</taxon>
        <taxon>Pseudomonadaceae</taxon>
        <taxon>Pseudomonas</taxon>
    </lineage>
</organism>
<accession>A0A5E7SF79</accession>
<dbReference type="Gene3D" id="3.30.429.10">
    <property type="entry name" value="Macrophage Migration Inhibitory Factor"/>
    <property type="match status" value="1"/>
</dbReference>
<evidence type="ECO:0000313" key="2">
    <source>
        <dbReference type="Proteomes" id="UP000325565"/>
    </source>
</evidence>
<reference evidence="1 2" key="1">
    <citation type="submission" date="2019-09" db="EMBL/GenBank/DDBJ databases">
        <authorList>
            <person name="Chandra G."/>
            <person name="Truman W A."/>
        </authorList>
    </citation>
    <scope>NUCLEOTIDE SEQUENCE [LARGE SCALE GENOMIC DNA]</scope>
    <source>
        <strain evidence="1">PS922</strain>
    </source>
</reference>
<dbReference type="InterPro" id="IPR014347">
    <property type="entry name" value="Tautomerase/MIF_sf"/>
</dbReference>
<evidence type="ECO:0000313" key="1">
    <source>
        <dbReference type="EMBL" id="VVP85431.1"/>
    </source>
</evidence>
<dbReference type="AlphaFoldDB" id="A0A5E7SF79"/>
<dbReference type="EMBL" id="CABVJB010000003">
    <property type="protein sequence ID" value="VVP85431.1"/>
    <property type="molecule type" value="Genomic_DNA"/>
</dbReference>
<protein>
    <recommendedName>
        <fullName evidence="3">5-carboxymethyl-2-hydroxymuconate isomerase</fullName>
    </recommendedName>
</protein>